<feature type="non-terminal residue" evidence="2">
    <location>
        <position position="65"/>
    </location>
</feature>
<reference evidence="2" key="1">
    <citation type="submission" date="2023-10" db="EMBL/GenBank/DDBJ databases">
        <authorList>
            <person name="Chen Y."/>
            <person name="Shah S."/>
            <person name="Dougan E. K."/>
            <person name="Thang M."/>
            <person name="Chan C."/>
        </authorList>
    </citation>
    <scope>NUCLEOTIDE SEQUENCE [LARGE SCALE GENOMIC DNA]</scope>
</reference>
<evidence type="ECO:0000256" key="1">
    <source>
        <dbReference type="SAM" id="Phobius"/>
    </source>
</evidence>
<keyword evidence="1" id="KW-0472">Membrane</keyword>
<keyword evidence="3" id="KW-1185">Reference proteome</keyword>
<comment type="caution">
    <text evidence="2">The sequence shown here is derived from an EMBL/GenBank/DDBJ whole genome shotgun (WGS) entry which is preliminary data.</text>
</comment>
<accession>A0ABN9QWX5</accession>
<feature type="non-terminal residue" evidence="2">
    <location>
        <position position="1"/>
    </location>
</feature>
<dbReference type="EMBL" id="CAUYUJ010004636">
    <property type="protein sequence ID" value="CAK0810356.1"/>
    <property type="molecule type" value="Genomic_DNA"/>
</dbReference>
<sequence>VAAVVLVVQLALGLPPTAMLALLLSPLAVLAVLAALVALAGTSLCLLVLQPRIGAPTLRLWEHLA</sequence>
<feature type="transmembrane region" description="Helical" evidence="1">
    <location>
        <begin position="30"/>
        <end position="49"/>
    </location>
</feature>
<keyword evidence="1" id="KW-0812">Transmembrane</keyword>
<keyword evidence="1" id="KW-1133">Transmembrane helix</keyword>
<evidence type="ECO:0000313" key="2">
    <source>
        <dbReference type="EMBL" id="CAK0810356.1"/>
    </source>
</evidence>
<proteinExistence type="predicted"/>
<evidence type="ECO:0008006" key="4">
    <source>
        <dbReference type="Google" id="ProtNLM"/>
    </source>
</evidence>
<evidence type="ECO:0000313" key="3">
    <source>
        <dbReference type="Proteomes" id="UP001189429"/>
    </source>
</evidence>
<name>A0ABN9QWX5_9DINO</name>
<organism evidence="2 3">
    <name type="scientific">Prorocentrum cordatum</name>
    <dbReference type="NCBI Taxonomy" id="2364126"/>
    <lineage>
        <taxon>Eukaryota</taxon>
        <taxon>Sar</taxon>
        <taxon>Alveolata</taxon>
        <taxon>Dinophyceae</taxon>
        <taxon>Prorocentrales</taxon>
        <taxon>Prorocentraceae</taxon>
        <taxon>Prorocentrum</taxon>
    </lineage>
</organism>
<gene>
    <name evidence="2" type="ORF">PCOR1329_LOCUS15349</name>
</gene>
<protein>
    <recommendedName>
        <fullName evidence="4">Transmembrane 9 superfamily member</fullName>
    </recommendedName>
</protein>
<dbReference type="Proteomes" id="UP001189429">
    <property type="component" value="Unassembled WGS sequence"/>
</dbReference>